<dbReference type="SUPFAM" id="SSF54197">
    <property type="entry name" value="HIT-like"/>
    <property type="match status" value="1"/>
</dbReference>
<keyword evidence="13" id="KW-0443">Lipid metabolism</keyword>
<evidence type="ECO:0000256" key="13">
    <source>
        <dbReference type="ARBA" id="ARBA00023098"/>
    </source>
</evidence>
<dbReference type="AlphaFoldDB" id="A0A1C3VMK8"/>
<evidence type="ECO:0000256" key="16">
    <source>
        <dbReference type="ARBA" id="ARBA00023264"/>
    </source>
</evidence>
<keyword evidence="10" id="KW-0812">Transmembrane</keyword>
<evidence type="ECO:0000313" key="20">
    <source>
        <dbReference type="Proteomes" id="UP000199435"/>
    </source>
</evidence>
<evidence type="ECO:0000256" key="3">
    <source>
        <dbReference type="ARBA" id="ARBA00004927"/>
    </source>
</evidence>
<evidence type="ECO:0000256" key="12">
    <source>
        <dbReference type="ARBA" id="ARBA00022989"/>
    </source>
</evidence>
<keyword evidence="9" id="KW-0444">Lipid biosynthesis</keyword>
<dbReference type="GO" id="GO:0008654">
    <property type="term" value="P:phospholipid biosynthetic process"/>
    <property type="evidence" value="ECO:0007669"/>
    <property type="project" value="UniProtKB-KW"/>
</dbReference>
<comment type="pathway">
    <text evidence="4">Lipid metabolism.</text>
</comment>
<evidence type="ECO:0000256" key="9">
    <source>
        <dbReference type="ARBA" id="ARBA00022516"/>
    </source>
</evidence>
<evidence type="ECO:0000256" key="11">
    <source>
        <dbReference type="ARBA" id="ARBA00022801"/>
    </source>
</evidence>
<comment type="similarity">
    <text evidence="5">Belongs to the Cdh family.</text>
</comment>
<evidence type="ECO:0000256" key="6">
    <source>
        <dbReference type="ARBA" id="ARBA00012375"/>
    </source>
</evidence>
<organism evidence="19 20">
    <name type="scientific">Rhizobium miluonense</name>
    <dbReference type="NCBI Taxonomy" id="411945"/>
    <lineage>
        <taxon>Bacteria</taxon>
        <taxon>Pseudomonadati</taxon>
        <taxon>Pseudomonadota</taxon>
        <taxon>Alphaproteobacteria</taxon>
        <taxon>Hyphomicrobiales</taxon>
        <taxon>Rhizobiaceae</taxon>
        <taxon>Rhizobium/Agrobacterium group</taxon>
        <taxon>Rhizobium</taxon>
    </lineage>
</organism>
<dbReference type="GO" id="GO:0008715">
    <property type="term" value="F:CDP-diacylglycerol diphosphatase activity"/>
    <property type="evidence" value="ECO:0007669"/>
    <property type="project" value="UniProtKB-EC"/>
</dbReference>
<evidence type="ECO:0000256" key="2">
    <source>
        <dbReference type="ARBA" id="ARBA00004162"/>
    </source>
</evidence>
<evidence type="ECO:0000256" key="8">
    <source>
        <dbReference type="ARBA" id="ARBA00022475"/>
    </source>
</evidence>
<dbReference type="InterPro" id="IPR036265">
    <property type="entry name" value="HIT-like_sf"/>
</dbReference>
<evidence type="ECO:0000256" key="4">
    <source>
        <dbReference type="ARBA" id="ARBA00005189"/>
    </source>
</evidence>
<name>A0A1C3VMK8_9HYPH</name>
<protein>
    <recommendedName>
        <fullName evidence="7">CDP-diacylglycerol pyrophosphatase</fullName>
        <ecNumber evidence="6">3.6.1.26</ecNumber>
    </recommendedName>
    <alternativeName>
        <fullName evidence="17">CDP-diacylglycerol phosphatidylhydrolase</fullName>
    </alternativeName>
    <alternativeName>
        <fullName evidence="18">CDP-diglyceride hydrolase</fullName>
    </alternativeName>
</protein>
<keyword evidence="15" id="KW-0594">Phospholipid biosynthesis</keyword>
<proteinExistence type="inferred from homology"/>
<evidence type="ECO:0000256" key="1">
    <source>
        <dbReference type="ARBA" id="ARBA00001007"/>
    </source>
</evidence>
<dbReference type="Proteomes" id="UP000199435">
    <property type="component" value="Unassembled WGS sequence"/>
</dbReference>
<evidence type="ECO:0000256" key="15">
    <source>
        <dbReference type="ARBA" id="ARBA00023209"/>
    </source>
</evidence>
<comment type="subcellular location">
    <subcellularLocation>
        <location evidence="2">Cell membrane</location>
        <topology evidence="2">Single-pass membrane protein</topology>
    </subcellularLocation>
</comment>
<keyword evidence="14" id="KW-0472">Membrane</keyword>
<dbReference type="STRING" id="411945.GA0061102_101544"/>
<reference evidence="20" key="1">
    <citation type="submission" date="2016-08" db="EMBL/GenBank/DDBJ databases">
        <authorList>
            <person name="Varghese N."/>
            <person name="Submissions Spin"/>
        </authorList>
    </citation>
    <scope>NUCLEOTIDE SEQUENCE [LARGE SCALE GENOMIC DNA]</scope>
    <source>
        <strain evidence="20">HAMBI 2971</strain>
    </source>
</reference>
<keyword evidence="20" id="KW-1185">Reference proteome</keyword>
<dbReference type="GO" id="GO:0046342">
    <property type="term" value="P:CDP-diacylglycerol catabolic process"/>
    <property type="evidence" value="ECO:0007669"/>
    <property type="project" value="UniProtKB-UniPathway"/>
</dbReference>
<dbReference type="EMBL" id="FMAH01000015">
    <property type="protein sequence ID" value="SCB28938.1"/>
    <property type="molecule type" value="Genomic_DNA"/>
</dbReference>
<evidence type="ECO:0000256" key="5">
    <source>
        <dbReference type="ARBA" id="ARBA00006435"/>
    </source>
</evidence>
<keyword evidence="8" id="KW-1003">Cell membrane</keyword>
<accession>A0A1C3VMK8</accession>
<evidence type="ECO:0000256" key="17">
    <source>
        <dbReference type="ARBA" id="ARBA00032888"/>
    </source>
</evidence>
<keyword evidence="12" id="KW-1133">Transmembrane helix</keyword>
<evidence type="ECO:0000256" key="10">
    <source>
        <dbReference type="ARBA" id="ARBA00022692"/>
    </source>
</evidence>
<evidence type="ECO:0000256" key="14">
    <source>
        <dbReference type="ARBA" id="ARBA00023136"/>
    </source>
</evidence>
<gene>
    <name evidence="19" type="ORF">GA0061102_101544</name>
</gene>
<keyword evidence="16" id="KW-1208">Phospholipid metabolism</keyword>
<evidence type="ECO:0000313" key="19">
    <source>
        <dbReference type="EMBL" id="SCB28938.1"/>
    </source>
</evidence>
<dbReference type="UniPathway" id="UPA00609">
    <property type="reaction ID" value="UER00664"/>
</dbReference>
<comment type="catalytic activity">
    <reaction evidence="1">
        <text>a CDP-1,2-diacyl-sn-glycerol + H2O = a 1,2-diacyl-sn-glycero-3-phosphate + CMP + 2 H(+)</text>
        <dbReference type="Rhea" id="RHEA:15221"/>
        <dbReference type="ChEBI" id="CHEBI:15377"/>
        <dbReference type="ChEBI" id="CHEBI:15378"/>
        <dbReference type="ChEBI" id="CHEBI:58332"/>
        <dbReference type="ChEBI" id="CHEBI:58608"/>
        <dbReference type="ChEBI" id="CHEBI:60377"/>
        <dbReference type="EC" id="3.6.1.26"/>
    </reaction>
</comment>
<keyword evidence="11" id="KW-0378">Hydrolase</keyword>
<dbReference type="EC" id="3.6.1.26" evidence="6"/>
<comment type="pathway">
    <text evidence="3">Phospholipid metabolism; CDP-diacylglycerol degradation; phosphatidate from CDP-diacylglycerol: step 1/1.</text>
</comment>
<dbReference type="RefSeq" id="WP_245298019.1">
    <property type="nucleotide sequence ID" value="NZ_FMAH01000015.1"/>
</dbReference>
<evidence type="ECO:0000256" key="7">
    <source>
        <dbReference type="ARBA" id="ARBA00019608"/>
    </source>
</evidence>
<dbReference type="InterPro" id="IPR003763">
    <property type="entry name" value="CDP-diacylglyc_Pase"/>
</dbReference>
<dbReference type="GO" id="GO:0005886">
    <property type="term" value="C:plasma membrane"/>
    <property type="evidence" value="ECO:0007669"/>
    <property type="project" value="UniProtKB-SubCell"/>
</dbReference>
<evidence type="ECO:0000256" key="18">
    <source>
        <dbReference type="ARBA" id="ARBA00032892"/>
    </source>
</evidence>
<dbReference type="Pfam" id="PF02611">
    <property type="entry name" value="CDH"/>
    <property type="match status" value="1"/>
</dbReference>
<dbReference type="Gene3D" id="3.30.428.30">
    <property type="entry name" value="HIT family - CDH-like"/>
    <property type="match status" value="1"/>
</dbReference>
<sequence>MENLSGLRVSKRRYRLALLSTGILLVVALGSSFASRAALSLAVESCRLNSTLTGAAFPCLKVVQKPQPLASYAILREPTHKERTILTPLADVSGIEDKRLLVPDAPNYFLDAWNEWSIVMGDHANRDPWRDAALGINAASNRTQDHLHIHMGCVSSSLKLALNSHAADIGAEKFQRINTKSAWRSFWVRFVSADQFENINPFQLVADDVPHARADMENVTIGIVGTSRQDGQQGFYLLAEIFGDNDSYGSAEELVDPKCRL</sequence>